<dbReference type="Gene3D" id="3.10.450.490">
    <property type="match status" value="1"/>
</dbReference>
<dbReference type="Pfam" id="PF07504">
    <property type="entry name" value="FTP"/>
    <property type="match status" value="1"/>
</dbReference>
<feature type="domain" description="Peptidase M4 C-terminal" evidence="12">
    <location>
        <begin position="416"/>
        <end position="562"/>
    </location>
</feature>
<evidence type="ECO:0000256" key="3">
    <source>
        <dbReference type="ARBA" id="ARBA00022670"/>
    </source>
</evidence>
<dbReference type="PANTHER" id="PTHR33794">
    <property type="entry name" value="BACILLOLYSIN"/>
    <property type="match status" value="1"/>
</dbReference>
<gene>
    <name evidence="14" type="ORF">EV207_1538</name>
</gene>
<dbReference type="InterPro" id="IPR013856">
    <property type="entry name" value="Peptidase_M4_domain"/>
</dbReference>
<dbReference type="GO" id="GO:0004222">
    <property type="term" value="F:metalloendopeptidase activity"/>
    <property type="evidence" value="ECO:0007669"/>
    <property type="project" value="UniProtKB-UniRule"/>
</dbReference>
<dbReference type="GO" id="GO:0005576">
    <property type="term" value="C:extracellular region"/>
    <property type="evidence" value="ECO:0007669"/>
    <property type="project" value="UniProtKB-SubCell"/>
</dbReference>
<dbReference type="GO" id="GO:0006508">
    <property type="term" value="P:proteolysis"/>
    <property type="evidence" value="ECO:0007669"/>
    <property type="project" value="UniProtKB-KW"/>
</dbReference>
<dbReference type="OrthoDB" id="291295at2"/>
<keyword evidence="6 10" id="KW-0378">Hydrolase</keyword>
<dbReference type="EC" id="3.4.24.-" evidence="10"/>
<feature type="active site" description="Proton donor" evidence="9">
    <location>
        <position position="489"/>
    </location>
</feature>
<evidence type="ECO:0000259" key="13">
    <source>
        <dbReference type="Pfam" id="PF07504"/>
    </source>
</evidence>
<dbReference type="InterPro" id="IPR027268">
    <property type="entry name" value="Peptidase_M4/M1_CTD_sf"/>
</dbReference>
<protein>
    <recommendedName>
        <fullName evidence="10">Neutral metalloproteinase</fullName>
        <ecNumber evidence="10">3.4.24.-</ecNumber>
    </recommendedName>
</protein>
<evidence type="ECO:0000259" key="11">
    <source>
        <dbReference type="Pfam" id="PF01447"/>
    </source>
</evidence>
<comment type="similarity">
    <text evidence="2 10">Belongs to the peptidase M4 family.</text>
</comment>
<feature type="chain" id="PRO_5023058327" description="Neutral metalloproteinase" evidence="10">
    <location>
        <begin position="25"/>
        <end position="563"/>
    </location>
</feature>
<organism evidence="14 15">
    <name type="scientific">Scopulibacillus darangshiensis</name>
    <dbReference type="NCBI Taxonomy" id="442528"/>
    <lineage>
        <taxon>Bacteria</taxon>
        <taxon>Bacillati</taxon>
        <taxon>Bacillota</taxon>
        <taxon>Bacilli</taxon>
        <taxon>Bacillales</taxon>
        <taxon>Sporolactobacillaceae</taxon>
        <taxon>Scopulibacillus</taxon>
    </lineage>
</organism>
<dbReference type="SUPFAM" id="SSF55486">
    <property type="entry name" value="Metalloproteases ('zincins'), catalytic domain"/>
    <property type="match status" value="1"/>
</dbReference>
<proteinExistence type="inferred from homology"/>
<evidence type="ECO:0000256" key="4">
    <source>
        <dbReference type="ARBA" id="ARBA00022723"/>
    </source>
</evidence>
<comment type="function">
    <text evidence="10">Extracellular zinc metalloprotease.</text>
</comment>
<evidence type="ECO:0000256" key="5">
    <source>
        <dbReference type="ARBA" id="ARBA00022729"/>
    </source>
</evidence>
<dbReference type="PRINTS" id="PR00730">
    <property type="entry name" value="THERMOLYSIN"/>
</dbReference>
<keyword evidence="10" id="KW-0964">Secreted</keyword>
<dbReference type="GO" id="GO:0046872">
    <property type="term" value="F:metal ion binding"/>
    <property type="evidence" value="ECO:0007669"/>
    <property type="project" value="UniProtKB-UniRule"/>
</dbReference>
<dbReference type="EMBL" id="SLXK01000053">
    <property type="protein sequence ID" value="TCP20290.1"/>
    <property type="molecule type" value="Genomic_DNA"/>
</dbReference>
<evidence type="ECO:0000256" key="7">
    <source>
        <dbReference type="ARBA" id="ARBA00022833"/>
    </source>
</evidence>
<keyword evidence="3 10" id="KW-0645">Protease</keyword>
<evidence type="ECO:0000313" key="14">
    <source>
        <dbReference type="EMBL" id="TCP20290.1"/>
    </source>
</evidence>
<comment type="caution">
    <text evidence="14">The sequence shown here is derived from an EMBL/GenBank/DDBJ whole genome shotgun (WGS) entry which is preliminary data.</text>
</comment>
<evidence type="ECO:0000256" key="2">
    <source>
        <dbReference type="ARBA" id="ARBA00009388"/>
    </source>
</evidence>
<keyword evidence="4" id="KW-0479">Metal-binding</keyword>
<keyword evidence="7 10" id="KW-0862">Zinc</keyword>
<keyword evidence="8 10" id="KW-0482">Metalloprotease</keyword>
<feature type="domain" description="FTP" evidence="13">
    <location>
        <begin position="93"/>
        <end position="141"/>
    </location>
</feature>
<dbReference type="InterPro" id="IPR001570">
    <property type="entry name" value="Peptidase_M4_C_domain"/>
</dbReference>
<evidence type="ECO:0000256" key="9">
    <source>
        <dbReference type="PIRSR" id="PIRSR623612-1"/>
    </source>
</evidence>
<comment type="cofactor">
    <cofactor evidence="1 10">
        <name>Zn(2+)</name>
        <dbReference type="ChEBI" id="CHEBI:29105"/>
    </cofactor>
</comment>
<dbReference type="Gene3D" id="1.10.390.10">
    <property type="entry name" value="Neutral Protease Domain 2"/>
    <property type="match status" value="1"/>
</dbReference>
<dbReference type="InterPro" id="IPR023612">
    <property type="entry name" value="Peptidase_M4"/>
</dbReference>
<evidence type="ECO:0000256" key="1">
    <source>
        <dbReference type="ARBA" id="ARBA00001947"/>
    </source>
</evidence>
<dbReference type="CDD" id="cd09597">
    <property type="entry name" value="M4_TLP"/>
    <property type="match status" value="1"/>
</dbReference>
<evidence type="ECO:0000256" key="6">
    <source>
        <dbReference type="ARBA" id="ARBA00022801"/>
    </source>
</evidence>
<feature type="active site" evidence="9">
    <location>
        <position position="406"/>
    </location>
</feature>
<dbReference type="Pfam" id="PF01447">
    <property type="entry name" value="Peptidase_M4"/>
    <property type="match status" value="1"/>
</dbReference>
<keyword evidence="5 10" id="KW-0732">Signal</keyword>
<evidence type="ECO:0000313" key="15">
    <source>
        <dbReference type="Proteomes" id="UP000295416"/>
    </source>
</evidence>
<accession>A0A4R2NG82</accession>
<dbReference type="Gene3D" id="3.10.170.10">
    <property type="match status" value="1"/>
</dbReference>
<evidence type="ECO:0000256" key="10">
    <source>
        <dbReference type="RuleBase" id="RU366073"/>
    </source>
</evidence>
<dbReference type="Proteomes" id="UP000295416">
    <property type="component" value="Unassembled WGS sequence"/>
</dbReference>
<feature type="domain" description="Peptidase M4" evidence="11">
    <location>
        <begin position="268"/>
        <end position="413"/>
    </location>
</feature>
<reference evidence="14 15" key="1">
    <citation type="submission" date="2019-03" db="EMBL/GenBank/DDBJ databases">
        <title>Genomic Encyclopedia of Type Strains, Phase IV (KMG-IV): sequencing the most valuable type-strain genomes for metagenomic binning, comparative biology and taxonomic classification.</title>
        <authorList>
            <person name="Goeker M."/>
        </authorList>
    </citation>
    <scope>NUCLEOTIDE SEQUENCE [LARGE SCALE GENOMIC DNA]</scope>
    <source>
        <strain evidence="14 15">DSM 19377</strain>
    </source>
</reference>
<feature type="signal peptide" evidence="10">
    <location>
        <begin position="1"/>
        <end position="24"/>
    </location>
</feature>
<dbReference type="AlphaFoldDB" id="A0A4R2NG82"/>
<comment type="subcellular location">
    <subcellularLocation>
        <location evidence="10">Secreted</location>
    </subcellularLocation>
</comment>
<sequence>MKKTSSIMLSMMLCFGVSTTTAFAAEGSAHGEALKSMKQRTGEHFLINWKDAKKKDPSFVSGKLSEKPVKSVKDVKRYLKDHANLYKLDPNSELTFKGVKTDKLGMKHYDFVQTVDGVPVDNSRFTVHTNKKGTVKAVSGNALPSIDKKLDVRVKANINKKEALKKAWAHIQLSPKATKQAEKKVKKDSKVIVKTAKEAKLPKIDEKNTVESAKLVVYKHDGKAYLAYHTKLQFIYPNPGNWQIYVNAKDGSIIDAYNAVAYDGPASGGGYGVLGDYKPLNLYLSGGYYYLYDTTKPMNGVIETRTAQNGQTLPGPYLVDRDTNFNSNDEAAAVDANYYAGKVYDYYYNKFGRNSFDGNGSTLRSTVHYGYNYNNAFWNGQQMVYGDGDGRTFIPLSGSEDVIGHELTHAVTERTAGLEYHDQSGALNESMSDVFGVLITGDDYLIGEDVYTPGVSGDALRSLSNPERYGQPANMSDYVYTSSDNGGVHTNSGIPNKAGYLTINQLGLDKSSKIYYRALTHYLTPTAQFSDARAACLQAAADLYGYGTEYNAVASAWDQVGVN</sequence>
<dbReference type="Pfam" id="PF02868">
    <property type="entry name" value="Peptidase_M4_C"/>
    <property type="match status" value="1"/>
</dbReference>
<name>A0A4R2NG82_9BACL</name>
<dbReference type="InterPro" id="IPR011096">
    <property type="entry name" value="FTP_domain"/>
</dbReference>
<dbReference type="RefSeq" id="WP_132748051.1">
    <property type="nucleotide sequence ID" value="NZ_SLXK01000053.1"/>
</dbReference>
<dbReference type="InterPro" id="IPR050728">
    <property type="entry name" value="Zinc_Metalloprotease_M4"/>
</dbReference>
<keyword evidence="15" id="KW-1185">Reference proteome</keyword>
<evidence type="ECO:0000259" key="12">
    <source>
        <dbReference type="Pfam" id="PF02868"/>
    </source>
</evidence>
<evidence type="ECO:0000256" key="8">
    <source>
        <dbReference type="ARBA" id="ARBA00023049"/>
    </source>
</evidence>
<dbReference type="PANTHER" id="PTHR33794:SF1">
    <property type="entry name" value="BACILLOLYSIN"/>
    <property type="match status" value="1"/>
</dbReference>